<dbReference type="OrthoDB" id="9802795at2"/>
<dbReference type="GO" id="GO:0009318">
    <property type="term" value="C:exodeoxyribonuclease VII complex"/>
    <property type="evidence" value="ECO:0007669"/>
    <property type="project" value="UniProtKB-UniRule"/>
</dbReference>
<evidence type="ECO:0000256" key="5">
    <source>
        <dbReference type="HAMAP-Rule" id="MF_00378"/>
    </source>
</evidence>
<evidence type="ECO:0000256" key="3">
    <source>
        <dbReference type="ARBA" id="ARBA00022801"/>
    </source>
</evidence>
<evidence type="ECO:0000313" key="10">
    <source>
        <dbReference type="Proteomes" id="UP000256514"/>
    </source>
</evidence>
<sequence>MILGVSELNAQIKALMDSTFLQVQVQGEISNLTIHTSGHMYFSLKDANSQVRCVMFRGNVNALKFEPKDGISVVVSGGISVYTPRGEYQIQCKSMIPEGIGELTLRFLQLKETLQQKGYFESKKPIPPYPKRIAILTSLSGAALQDMLKVAKKRWRLTKIVAINTLVQGNEAKDSIARNIVYADSFFGTPQAFDVIVIGRGGGSIEDLWAFNEEVVADAIFDARTPIVSAVGHEVDTMISDFVADLRAPTPSAAMEMILPDSQEWLMRLDEMGRLHENMFLSLYASKYEILKHILALLQAQNRESTIRTQCEQVAFLRQNLVNVARVFLQDKEAEVSPFYQVLRFERLLDSKQKIIESLHYTLLALNPQQTKKDLAQVLQNGKVVALEYLQSGEIVELVDTTAIKQAKIL</sequence>
<feature type="domain" description="OB-fold nucleic acid binding" evidence="8">
    <location>
        <begin position="4"/>
        <end position="95"/>
    </location>
</feature>
<protein>
    <recommendedName>
        <fullName evidence="5">Exodeoxyribonuclease 7 large subunit</fullName>
        <ecNumber evidence="5">3.1.11.6</ecNumber>
    </recommendedName>
    <alternativeName>
        <fullName evidence="5">Exodeoxyribonuclease VII large subunit</fullName>
        <shortName evidence="5">Exonuclease VII large subunit</shortName>
    </alternativeName>
</protein>
<evidence type="ECO:0000313" key="9">
    <source>
        <dbReference type="EMBL" id="RDU65742.1"/>
    </source>
</evidence>
<dbReference type="InterPro" id="IPR025824">
    <property type="entry name" value="OB-fold_nuc-bd_dom"/>
</dbReference>
<keyword evidence="3 5" id="KW-0378">Hydrolase</keyword>
<dbReference type="EC" id="3.1.11.6" evidence="5"/>
<keyword evidence="1 5" id="KW-0963">Cytoplasm</keyword>
<comment type="function">
    <text evidence="5">Bidirectionally degrades single-stranded DNA into large acid-insoluble oligonucleotides, which are then degraded further into small acid-soluble oligonucleotides.</text>
</comment>
<comment type="similarity">
    <text evidence="5 6">Belongs to the XseA family.</text>
</comment>
<dbReference type="GO" id="GO:0005737">
    <property type="term" value="C:cytoplasm"/>
    <property type="evidence" value="ECO:0007669"/>
    <property type="project" value="UniProtKB-SubCell"/>
</dbReference>
<dbReference type="Proteomes" id="UP000256514">
    <property type="component" value="Unassembled WGS sequence"/>
</dbReference>
<comment type="catalytic activity">
    <reaction evidence="5 6">
        <text>Exonucleolytic cleavage in either 5'- to 3'- or 3'- to 5'-direction to yield nucleoside 5'-phosphates.</text>
        <dbReference type="EC" id="3.1.11.6"/>
    </reaction>
</comment>
<dbReference type="InterPro" id="IPR020579">
    <property type="entry name" value="Exonuc_VII_lsu_C"/>
</dbReference>
<evidence type="ECO:0000256" key="6">
    <source>
        <dbReference type="RuleBase" id="RU004355"/>
    </source>
</evidence>
<comment type="caution">
    <text evidence="9">The sequence shown here is derived from an EMBL/GenBank/DDBJ whole genome shotgun (WGS) entry which is preliminary data.</text>
</comment>
<evidence type="ECO:0000259" key="7">
    <source>
        <dbReference type="Pfam" id="PF02601"/>
    </source>
</evidence>
<comment type="subcellular location">
    <subcellularLocation>
        <location evidence="5 6">Cytoplasm</location>
    </subcellularLocation>
</comment>
<evidence type="ECO:0000256" key="1">
    <source>
        <dbReference type="ARBA" id="ARBA00022490"/>
    </source>
</evidence>
<reference evidence="9 10" key="1">
    <citation type="submission" date="2018-04" db="EMBL/GenBank/DDBJ databases">
        <title>Novel Campyloabacter and Helicobacter Species and Strains.</title>
        <authorList>
            <person name="Mannion A.J."/>
            <person name="Shen Z."/>
            <person name="Fox J.G."/>
        </authorList>
    </citation>
    <scope>NUCLEOTIDE SEQUENCE [LARGE SCALE GENOMIC DNA]</scope>
    <source>
        <strain evidence="9 10">MIT 12-6600</strain>
    </source>
</reference>
<proteinExistence type="inferred from homology"/>
<keyword evidence="4 5" id="KW-0269">Exonuclease</keyword>
<feature type="domain" description="Exonuclease VII large subunit C-terminal" evidence="7">
    <location>
        <begin position="121"/>
        <end position="371"/>
    </location>
</feature>
<dbReference type="CDD" id="cd04489">
    <property type="entry name" value="ExoVII_LU_OBF"/>
    <property type="match status" value="1"/>
</dbReference>
<dbReference type="RefSeq" id="WP_115571658.1">
    <property type="nucleotide sequence ID" value="NZ_NXLT01000012.1"/>
</dbReference>
<dbReference type="GO" id="GO:0006308">
    <property type="term" value="P:DNA catabolic process"/>
    <property type="evidence" value="ECO:0007669"/>
    <property type="project" value="UniProtKB-UniRule"/>
</dbReference>
<organism evidence="9 10">
    <name type="scientific">Helicobacter equorum</name>
    <dbReference type="NCBI Taxonomy" id="361872"/>
    <lineage>
        <taxon>Bacteria</taxon>
        <taxon>Pseudomonadati</taxon>
        <taxon>Campylobacterota</taxon>
        <taxon>Epsilonproteobacteria</taxon>
        <taxon>Campylobacterales</taxon>
        <taxon>Helicobacteraceae</taxon>
        <taxon>Helicobacter</taxon>
    </lineage>
</organism>
<accession>A0A3D8IKG3</accession>
<dbReference type="Pfam" id="PF13742">
    <property type="entry name" value="tRNA_anti_2"/>
    <property type="match status" value="1"/>
</dbReference>
<evidence type="ECO:0000256" key="2">
    <source>
        <dbReference type="ARBA" id="ARBA00022722"/>
    </source>
</evidence>
<dbReference type="Pfam" id="PF02601">
    <property type="entry name" value="Exonuc_VII_L"/>
    <property type="match status" value="1"/>
</dbReference>
<name>A0A3D8IKG3_9HELI</name>
<evidence type="ECO:0000256" key="4">
    <source>
        <dbReference type="ARBA" id="ARBA00022839"/>
    </source>
</evidence>
<dbReference type="PANTHER" id="PTHR30008:SF0">
    <property type="entry name" value="EXODEOXYRIBONUCLEASE 7 LARGE SUBUNIT"/>
    <property type="match status" value="1"/>
</dbReference>
<keyword evidence="2 5" id="KW-0540">Nuclease</keyword>
<gene>
    <name evidence="5" type="primary">xseA</name>
    <name evidence="9" type="ORF">CQA54_08515</name>
</gene>
<dbReference type="EMBL" id="NXLT01000012">
    <property type="protein sequence ID" value="RDU65742.1"/>
    <property type="molecule type" value="Genomic_DNA"/>
</dbReference>
<dbReference type="AlphaFoldDB" id="A0A3D8IKG3"/>
<evidence type="ECO:0000259" key="8">
    <source>
        <dbReference type="Pfam" id="PF13742"/>
    </source>
</evidence>
<dbReference type="PANTHER" id="PTHR30008">
    <property type="entry name" value="EXODEOXYRIBONUCLEASE 7 LARGE SUBUNIT"/>
    <property type="match status" value="1"/>
</dbReference>
<dbReference type="InterPro" id="IPR003753">
    <property type="entry name" value="Exonuc_VII_L"/>
</dbReference>
<comment type="subunit">
    <text evidence="5">Heterooligomer composed of large and small subunits.</text>
</comment>
<dbReference type="GO" id="GO:0003676">
    <property type="term" value="F:nucleic acid binding"/>
    <property type="evidence" value="ECO:0007669"/>
    <property type="project" value="InterPro"/>
</dbReference>
<dbReference type="GO" id="GO:0008855">
    <property type="term" value="F:exodeoxyribonuclease VII activity"/>
    <property type="evidence" value="ECO:0007669"/>
    <property type="project" value="UniProtKB-UniRule"/>
</dbReference>
<keyword evidence="10" id="KW-1185">Reference proteome</keyword>
<dbReference type="NCBIfam" id="TIGR00237">
    <property type="entry name" value="xseA"/>
    <property type="match status" value="1"/>
</dbReference>
<dbReference type="HAMAP" id="MF_00378">
    <property type="entry name" value="Exonuc_7_L"/>
    <property type="match status" value="1"/>
</dbReference>